<organism evidence="3 4">
    <name type="scientific">Bacteroides caccae</name>
    <dbReference type="NCBI Taxonomy" id="47678"/>
    <lineage>
        <taxon>Bacteria</taxon>
        <taxon>Pseudomonadati</taxon>
        <taxon>Bacteroidota</taxon>
        <taxon>Bacteroidia</taxon>
        <taxon>Bacteroidales</taxon>
        <taxon>Bacteroidaceae</taxon>
        <taxon>Bacteroides</taxon>
    </lineage>
</organism>
<proteinExistence type="predicted"/>
<accession>A0A9P4A6N7</accession>
<sequence>MDNQTTIGRLFGEDMISFIIPSYQRAYSWRVGKDGRIGQVEMYLNDIIDQPDCSNYFLGHYLFEKTPRNRYELIVGQQRLTTTVIFMSCLVKELRKRGIERFEYNNIQYATEQIYERYLQPRYGNQKFETLPEDSSFFNRVIIKCDGDYNKIETGRKSEQRIREAILFFEKKMSATTKDETLYKWFYVIDNAIITTFVLSGESAKLTATQIFAFQNDRGLGLTTLEKLKAFLMHQIYRNNTTNAISNIHSIEAKFASIYTYVERLETKEDTVLGYHCSAFLSSYDSPLEAIKESLLCTHDKTKWINDFTSELCRTYSLMCEIENTWHLFNSLISDVCILDKADSMPLVLKLCHYNSNGTNIKNNPAIDNALKLVEKILFKMTYTLGDYRTNNLISIAKNYKPDGYENLLSELTDKCIHGFQQYWDFNGNCLRYFTVNKYHYHRELRYLLYKYENYLRVKACQPLLSPDECTNVFRDVSVSNTLDHITPQAPDFTEYSEEFCNDYLNNIGNLSLLTWGNNASKKNHNPADNNVMEMYNSIFYSHKEIYETLKREKQWGETQIEERRDKIVRFIKENWLN</sequence>
<dbReference type="AlphaFoldDB" id="A0A9P4A6N7"/>
<feature type="domain" description="GmrSD restriction endonucleases C-terminal" evidence="2">
    <location>
        <begin position="437"/>
        <end position="570"/>
    </location>
</feature>
<evidence type="ECO:0000259" key="1">
    <source>
        <dbReference type="Pfam" id="PF03235"/>
    </source>
</evidence>
<dbReference type="Pfam" id="PF03235">
    <property type="entry name" value="GmrSD_N"/>
    <property type="match status" value="1"/>
</dbReference>
<feature type="domain" description="GmrSD restriction endonucleases N-terminal" evidence="1">
    <location>
        <begin position="9"/>
        <end position="233"/>
    </location>
</feature>
<dbReference type="Pfam" id="PF07510">
    <property type="entry name" value="GmrSD_C"/>
    <property type="match status" value="1"/>
</dbReference>
<dbReference type="EMBL" id="VVYD01000009">
    <property type="protein sequence ID" value="KAA5498574.1"/>
    <property type="molecule type" value="Genomic_DNA"/>
</dbReference>
<dbReference type="InterPro" id="IPR004919">
    <property type="entry name" value="GmrSD_N"/>
</dbReference>
<reference evidence="3 4" key="1">
    <citation type="journal article" date="2019" name="Nat. Med.">
        <title>A library of human gut bacterial isolates paired with longitudinal multiomics data enables mechanistic microbiome research.</title>
        <authorList>
            <person name="Poyet M."/>
            <person name="Groussin M."/>
            <person name="Gibbons S.M."/>
            <person name="Avila-Pacheco J."/>
            <person name="Jiang X."/>
            <person name="Kearney S.M."/>
            <person name="Perrotta A.R."/>
            <person name="Berdy B."/>
            <person name="Zhao S."/>
            <person name="Lieberman T.D."/>
            <person name="Swanson P.K."/>
            <person name="Smith M."/>
            <person name="Roesemann S."/>
            <person name="Alexander J.E."/>
            <person name="Rich S.A."/>
            <person name="Livny J."/>
            <person name="Vlamakis H."/>
            <person name="Clish C."/>
            <person name="Bullock K."/>
            <person name="Deik A."/>
            <person name="Scott J."/>
            <person name="Pierce K.A."/>
            <person name="Xavier R.J."/>
            <person name="Alm E.J."/>
        </authorList>
    </citation>
    <scope>NUCLEOTIDE SEQUENCE [LARGE SCALE GENOMIC DNA]</scope>
    <source>
        <strain evidence="3 4">BIOML-A19</strain>
    </source>
</reference>
<dbReference type="PANTHER" id="PTHR35149">
    <property type="entry name" value="SLL5132 PROTEIN"/>
    <property type="match status" value="1"/>
</dbReference>
<comment type="caution">
    <text evidence="3">The sequence shown here is derived from an EMBL/GenBank/DDBJ whole genome shotgun (WGS) entry which is preliminary data.</text>
</comment>
<dbReference type="RefSeq" id="WP_149882203.1">
    <property type="nucleotide sequence ID" value="NZ_VVXN01000011.1"/>
</dbReference>
<evidence type="ECO:0000259" key="2">
    <source>
        <dbReference type="Pfam" id="PF07510"/>
    </source>
</evidence>
<evidence type="ECO:0000313" key="4">
    <source>
        <dbReference type="Proteomes" id="UP000368418"/>
    </source>
</evidence>
<name>A0A9P4A6N7_9BACE</name>
<evidence type="ECO:0000313" key="3">
    <source>
        <dbReference type="EMBL" id="KAA5498574.1"/>
    </source>
</evidence>
<dbReference type="Proteomes" id="UP000368418">
    <property type="component" value="Unassembled WGS sequence"/>
</dbReference>
<protein>
    <submittedName>
        <fullName evidence="3">DUF262 domain-containing protein</fullName>
    </submittedName>
</protein>
<dbReference type="PANTHER" id="PTHR35149:SF1">
    <property type="entry name" value="DUF5655 DOMAIN-CONTAINING PROTEIN"/>
    <property type="match status" value="1"/>
</dbReference>
<dbReference type="InterPro" id="IPR011089">
    <property type="entry name" value="GmrSD_C"/>
</dbReference>
<gene>
    <name evidence="3" type="ORF">F2Y31_11635</name>
</gene>